<dbReference type="PROSITE" id="PS50878">
    <property type="entry name" value="RT_POL"/>
    <property type="match status" value="1"/>
</dbReference>
<proteinExistence type="predicted"/>
<evidence type="ECO:0000259" key="4">
    <source>
        <dbReference type="PROSITE" id="PS50878"/>
    </source>
</evidence>
<protein>
    <recommendedName>
        <fullName evidence="4">Reverse transcriptase domain-containing protein</fullName>
    </recommendedName>
</protein>
<organism evidence="5 6">
    <name type="scientific">Prorocentrum cordatum</name>
    <dbReference type="NCBI Taxonomy" id="2364126"/>
    <lineage>
        <taxon>Eukaryota</taxon>
        <taxon>Sar</taxon>
        <taxon>Alveolata</taxon>
        <taxon>Dinophyceae</taxon>
        <taxon>Prorocentrales</taxon>
        <taxon>Prorocentraceae</taxon>
        <taxon>Prorocentrum</taxon>
    </lineage>
</organism>
<evidence type="ECO:0000313" key="5">
    <source>
        <dbReference type="EMBL" id="CAK0911875.1"/>
    </source>
</evidence>
<feature type="compositionally biased region" description="Polar residues" evidence="3">
    <location>
        <begin position="819"/>
        <end position="834"/>
    </location>
</feature>
<dbReference type="InterPro" id="IPR011010">
    <property type="entry name" value="DNA_brk_join_enz"/>
</dbReference>
<dbReference type="InterPro" id="IPR043502">
    <property type="entry name" value="DNA/RNA_pol_sf"/>
</dbReference>
<dbReference type="SUPFAM" id="SSF56672">
    <property type="entry name" value="DNA/RNA polymerases"/>
    <property type="match status" value="1"/>
</dbReference>
<gene>
    <name evidence="5" type="ORF">PCOR1329_LOCUS85617</name>
</gene>
<evidence type="ECO:0000256" key="1">
    <source>
        <dbReference type="ARBA" id="ARBA00023125"/>
    </source>
</evidence>
<accession>A0ABN9YJG7</accession>
<reference evidence="5" key="1">
    <citation type="submission" date="2023-10" db="EMBL/GenBank/DDBJ databases">
        <authorList>
            <person name="Chen Y."/>
            <person name="Shah S."/>
            <person name="Dougan E. K."/>
            <person name="Thang M."/>
            <person name="Chan C."/>
        </authorList>
    </citation>
    <scope>NUCLEOTIDE SEQUENCE [LARGE SCALE GENOMIC DNA]</scope>
</reference>
<keyword evidence="6" id="KW-1185">Reference proteome</keyword>
<evidence type="ECO:0000313" key="6">
    <source>
        <dbReference type="Proteomes" id="UP001189429"/>
    </source>
</evidence>
<comment type="caution">
    <text evidence="5">The sequence shown here is derived from an EMBL/GenBank/DDBJ whole genome shotgun (WGS) entry which is preliminary data.</text>
</comment>
<sequence length="1179" mass="127800">MAAVATSRWVYVFYAGEVVWRQHLNLVRVALSEADHVIYTAESDLYIVALDNNADVQAARFGAFNPPPPGIAGNQVYGFRAEPTDAELAQLTLEAEQIATAECRTRAAAIGNLDLLTNLRPLVAPGGGGAVAPIAPAGPALGLLRGAAALPAGAPGGDPAGVWRAAACEGGYRIGDEVLGHVPTAARVQDRDIHVLPDDQGLFVELVPPAAIETFLRKAVDADARILPIVRDWQGRRDVPWHKMVEMTRQEDFGSDWTLPGPRTAAWAITSTSWQICRLSATEWGVQEHYQLCQQIKAATCQDLLDGTNLISIEMKFRRLQTIEFAHWDKAKDAESKGVGGKMSLEEQAAFSGVSRSTSSVMVSPELIEHVRGDDVHDIGRRRPRDILPLPYPSFKEPLDKASVKELAREALVQLRVAGGAYNVEQSPLGSYDPAVLSLPGASTAPVPLADVRGEGGQAKVEQFVLQSLMDPSEAEARTAFEPRFSLWKKKGGRLRMVAGCRRPNEVFAEPLGARLATGDAFGMLEMAADDSLLTVEGADLKDAFYHLELPEQLRPCFSLRPARAGVLGIKEVGGVAVGASTKLYPRLRVVPMGWSWAMWWCQSVMERVAEAAGCGDDARLRDGRPAPSLDPSCHLEYVDNFVSIGYDAEAVRSAVTRVMTELKRRGLVVTREEHLGDSEGEFAVLGWSITAASFRFVQKCYHQQVPLWSQVRQELMAWDGVAPLLWLIGMSALFGRLVAIASGGAMAGLSACLLVAGPLPLNVPLTGTPKYKVGLDPRGDARNRPAAAASLPPAGASLVRGARKAGLQSPTLPVLQASPASRQGSSGGPTPQQRARLIQPPAGMPVLNAASVRTASGRQAYLSMLAGFDNWTRQHRRATQEPAQMDRAVRDYISHLFERGYHQTYANRMIAAVAWRDPRYARTGQFELPLSKQAAKGWRNLAPARSRMALPCEVVAMVVNYVPHQRGAPEALAIWLLFEIYGRPGEIHGLRLQDVVPPAPSASGAHRYTSVTLHAPEVGDVSKTGEFDAAIRLDLERRAGLAAALLAMAAARRRAGAPPWAPLFAVDQRSVANAWRGAVTALGLRKLGACHVYQLRHSGPSHDYAYAAGLRDLEQIRRRGRWKSWSSVRRCEKGGRLTEQLHKLGGPQREHAEACARLLSRASHGLPSALVPVCPTRQ</sequence>
<dbReference type="InterPro" id="IPR013762">
    <property type="entry name" value="Integrase-like_cat_sf"/>
</dbReference>
<evidence type="ECO:0000256" key="3">
    <source>
        <dbReference type="SAM" id="MobiDB-lite"/>
    </source>
</evidence>
<dbReference type="Gene3D" id="1.10.150.130">
    <property type="match status" value="1"/>
</dbReference>
<evidence type="ECO:0000256" key="2">
    <source>
        <dbReference type="ARBA" id="ARBA00023172"/>
    </source>
</evidence>
<dbReference type="SUPFAM" id="SSF56349">
    <property type="entry name" value="DNA breaking-rejoining enzymes"/>
    <property type="match status" value="1"/>
</dbReference>
<keyword evidence="2" id="KW-0233">DNA recombination</keyword>
<dbReference type="Proteomes" id="UP001189429">
    <property type="component" value="Unassembled WGS sequence"/>
</dbReference>
<dbReference type="InterPro" id="IPR000477">
    <property type="entry name" value="RT_dom"/>
</dbReference>
<dbReference type="Gene3D" id="1.10.443.10">
    <property type="entry name" value="Intergrase catalytic core"/>
    <property type="match status" value="1"/>
</dbReference>
<name>A0ABN9YJG7_9DINO</name>
<feature type="domain" description="Reverse transcriptase" evidence="4">
    <location>
        <begin position="469"/>
        <end position="690"/>
    </location>
</feature>
<dbReference type="InterPro" id="IPR010998">
    <property type="entry name" value="Integrase_recombinase_N"/>
</dbReference>
<dbReference type="EMBL" id="CAUYUJ010022659">
    <property type="protein sequence ID" value="CAK0911875.1"/>
    <property type="molecule type" value="Genomic_DNA"/>
</dbReference>
<feature type="region of interest" description="Disordered" evidence="3">
    <location>
        <begin position="816"/>
        <end position="837"/>
    </location>
</feature>
<keyword evidence="1" id="KW-0238">DNA-binding</keyword>